<evidence type="ECO:0000313" key="2">
    <source>
        <dbReference type="Proteomes" id="UP000284842"/>
    </source>
</evidence>
<proteinExistence type="predicted"/>
<keyword evidence="2" id="KW-1185">Reference proteome</keyword>
<comment type="caution">
    <text evidence="1">The sequence shown here is derived from an EMBL/GenBank/DDBJ whole genome shotgun (WGS) entry which is preliminary data.</text>
</comment>
<reference evidence="1 2" key="1">
    <citation type="journal article" date="2018" name="Evol. Lett.">
        <title>Horizontal gene cluster transfer increased hallucinogenic mushroom diversity.</title>
        <authorList>
            <person name="Reynolds H.T."/>
            <person name="Vijayakumar V."/>
            <person name="Gluck-Thaler E."/>
            <person name="Korotkin H.B."/>
            <person name="Matheny P.B."/>
            <person name="Slot J.C."/>
        </authorList>
    </citation>
    <scope>NUCLEOTIDE SEQUENCE [LARGE SCALE GENOMIC DNA]</scope>
    <source>
        <strain evidence="1 2">2629</strain>
    </source>
</reference>
<name>A0A409YJF1_9AGAR</name>
<gene>
    <name evidence="1" type="ORF">CVT24_012764</name>
</gene>
<evidence type="ECO:0000313" key="1">
    <source>
        <dbReference type="EMBL" id="PPR03147.1"/>
    </source>
</evidence>
<dbReference type="OrthoDB" id="1470350at2759"/>
<dbReference type="EMBL" id="NHTK01001096">
    <property type="protein sequence ID" value="PPR03147.1"/>
    <property type="molecule type" value="Genomic_DNA"/>
</dbReference>
<dbReference type="AlphaFoldDB" id="A0A409YJF1"/>
<dbReference type="Proteomes" id="UP000284842">
    <property type="component" value="Unassembled WGS sequence"/>
</dbReference>
<protein>
    <submittedName>
        <fullName evidence="1">Uncharacterized protein</fullName>
    </submittedName>
</protein>
<sequence>MVSSLRDLRLALSLLSAIKLTNLNTTELALHIAVFGELHAGLGSVPDIDTVKSKVLSSILSVIQAMPIEQEIPAISIVISQAYTTVLLNRESEHDSLWPKEEPPEDLLLWRFIGKPHVILSNGEPWIRQSHVVKSALTTNLPIHEFVSLAKVLLKKMGDGGLIRWADYALRSRCLTALLLGTTSAPLKTTTAPS</sequence>
<accession>A0A409YJF1</accession>
<dbReference type="InParanoid" id="A0A409YJF1"/>
<organism evidence="1 2">
    <name type="scientific">Panaeolus cyanescens</name>
    <dbReference type="NCBI Taxonomy" id="181874"/>
    <lineage>
        <taxon>Eukaryota</taxon>
        <taxon>Fungi</taxon>
        <taxon>Dikarya</taxon>
        <taxon>Basidiomycota</taxon>
        <taxon>Agaricomycotina</taxon>
        <taxon>Agaricomycetes</taxon>
        <taxon>Agaricomycetidae</taxon>
        <taxon>Agaricales</taxon>
        <taxon>Agaricineae</taxon>
        <taxon>Galeropsidaceae</taxon>
        <taxon>Panaeolus</taxon>
    </lineage>
</organism>